<evidence type="ECO:0000313" key="5">
    <source>
        <dbReference type="EMBL" id="QNN63638.1"/>
    </source>
</evidence>
<dbReference type="SMART" id="SM00418">
    <property type="entry name" value="HTH_ARSR"/>
    <property type="match status" value="1"/>
</dbReference>
<dbReference type="SUPFAM" id="SSF46785">
    <property type="entry name" value="Winged helix' DNA-binding domain"/>
    <property type="match status" value="1"/>
</dbReference>
<evidence type="ECO:0000259" key="4">
    <source>
        <dbReference type="PROSITE" id="PS50987"/>
    </source>
</evidence>
<dbReference type="InterPro" id="IPR001845">
    <property type="entry name" value="HTH_ArsR_DNA-bd_dom"/>
</dbReference>
<dbReference type="GO" id="GO:0003677">
    <property type="term" value="F:DNA binding"/>
    <property type="evidence" value="ECO:0007669"/>
    <property type="project" value="UniProtKB-KW"/>
</dbReference>
<dbReference type="PANTHER" id="PTHR33154">
    <property type="entry name" value="TRANSCRIPTIONAL REGULATOR, ARSR FAMILY"/>
    <property type="match status" value="1"/>
</dbReference>
<dbReference type="InterPro" id="IPR036388">
    <property type="entry name" value="WH-like_DNA-bd_sf"/>
</dbReference>
<sequence>MATIESLDVHETQLCCAPISREIVTAEEAEELARKLKALADPARLRLISMVAAHDEGEACVCDLTEPLDLSQPTVSHHLRVLVDAGFLNRTKRGTWAYYRLVPGALDSIAHLLATV</sequence>
<organism evidence="5 6">
    <name type="scientific">Leucobacter denitrificans</name>
    <dbReference type="NCBI Taxonomy" id="683042"/>
    <lineage>
        <taxon>Bacteria</taxon>
        <taxon>Bacillati</taxon>
        <taxon>Actinomycetota</taxon>
        <taxon>Actinomycetes</taxon>
        <taxon>Micrococcales</taxon>
        <taxon>Microbacteriaceae</taxon>
        <taxon>Leucobacter</taxon>
    </lineage>
</organism>
<proteinExistence type="predicted"/>
<dbReference type="KEGG" id="ldn:H9L06_04875"/>
<dbReference type="InterPro" id="IPR018334">
    <property type="entry name" value="ArsR_HTH"/>
</dbReference>
<gene>
    <name evidence="5" type="ORF">H9L06_04875</name>
</gene>
<dbReference type="PRINTS" id="PR00778">
    <property type="entry name" value="HTHARSR"/>
</dbReference>
<dbReference type="GO" id="GO:0003700">
    <property type="term" value="F:DNA-binding transcription factor activity"/>
    <property type="evidence" value="ECO:0007669"/>
    <property type="project" value="InterPro"/>
</dbReference>
<keyword evidence="1" id="KW-0805">Transcription regulation</keyword>
<dbReference type="PANTHER" id="PTHR33154:SF18">
    <property type="entry name" value="ARSENICAL RESISTANCE OPERON REPRESSOR"/>
    <property type="match status" value="1"/>
</dbReference>
<dbReference type="Pfam" id="PF01022">
    <property type="entry name" value="HTH_5"/>
    <property type="match status" value="1"/>
</dbReference>
<dbReference type="NCBIfam" id="NF033788">
    <property type="entry name" value="HTH_metalloreg"/>
    <property type="match status" value="1"/>
</dbReference>
<feature type="domain" description="HTH arsR-type" evidence="4">
    <location>
        <begin position="24"/>
        <end position="116"/>
    </location>
</feature>
<dbReference type="PROSITE" id="PS00846">
    <property type="entry name" value="HTH_ARSR_1"/>
    <property type="match status" value="1"/>
</dbReference>
<dbReference type="InterPro" id="IPR011991">
    <property type="entry name" value="ArsR-like_HTH"/>
</dbReference>
<dbReference type="InterPro" id="IPR051081">
    <property type="entry name" value="HTH_MetalResp_TranReg"/>
</dbReference>
<evidence type="ECO:0000256" key="3">
    <source>
        <dbReference type="ARBA" id="ARBA00023163"/>
    </source>
</evidence>
<accession>A0A7G9S713</accession>
<evidence type="ECO:0000256" key="1">
    <source>
        <dbReference type="ARBA" id="ARBA00023015"/>
    </source>
</evidence>
<evidence type="ECO:0000256" key="2">
    <source>
        <dbReference type="ARBA" id="ARBA00023125"/>
    </source>
</evidence>
<dbReference type="EMBL" id="CP060716">
    <property type="protein sequence ID" value="QNN63638.1"/>
    <property type="molecule type" value="Genomic_DNA"/>
</dbReference>
<dbReference type="PROSITE" id="PS50987">
    <property type="entry name" value="HTH_ARSR_2"/>
    <property type="match status" value="1"/>
</dbReference>
<dbReference type="Proteomes" id="UP000515934">
    <property type="component" value="Chromosome"/>
</dbReference>
<dbReference type="InterPro" id="IPR036390">
    <property type="entry name" value="WH_DNA-bd_sf"/>
</dbReference>
<protein>
    <submittedName>
        <fullName evidence="5">Winged helix-turn-helix transcriptional regulator</fullName>
    </submittedName>
</protein>
<name>A0A7G9S713_9MICO</name>
<dbReference type="RefSeq" id="WP_187556096.1">
    <property type="nucleotide sequence ID" value="NZ_CP060716.1"/>
</dbReference>
<evidence type="ECO:0000313" key="6">
    <source>
        <dbReference type="Proteomes" id="UP000515934"/>
    </source>
</evidence>
<keyword evidence="6" id="KW-1185">Reference proteome</keyword>
<dbReference type="CDD" id="cd00090">
    <property type="entry name" value="HTH_ARSR"/>
    <property type="match status" value="1"/>
</dbReference>
<reference evidence="5 6" key="1">
    <citation type="submission" date="2020-08" db="EMBL/GenBank/DDBJ databases">
        <title>Genome sequence of Leucobacter denitrificans KACC 14055T.</title>
        <authorList>
            <person name="Hyun D.-W."/>
            <person name="Bae J.-W."/>
        </authorList>
    </citation>
    <scope>NUCLEOTIDE SEQUENCE [LARGE SCALE GENOMIC DNA]</scope>
    <source>
        <strain evidence="5 6">KACC 14055</strain>
    </source>
</reference>
<dbReference type="AlphaFoldDB" id="A0A7G9S713"/>
<keyword evidence="3" id="KW-0804">Transcription</keyword>
<keyword evidence="2" id="KW-0238">DNA-binding</keyword>
<dbReference type="Gene3D" id="1.10.10.10">
    <property type="entry name" value="Winged helix-like DNA-binding domain superfamily/Winged helix DNA-binding domain"/>
    <property type="match status" value="1"/>
</dbReference>